<feature type="signal peptide" evidence="1">
    <location>
        <begin position="1"/>
        <end position="25"/>
    </location>
</feature>
<reference evidence="3 4" key="1">
    <citation type="submission" date="2019-09" db="EMBL/GenBank/DDBJ databases">
        <authorList>
            <person name="Chandra G."/>
            <person name="Truman W A."/>
        </authorList>
    </citation>
    <scope>NUCLEOTIDE SEQUENCE [LARGE SCALE GENOMIC DNA]</scope>
    <source>
        <strain evidence="3">PS691</strain>
    </source>
</reference>
<dbReference type="EMBL" id="CABVHQ010000003">
    <property type="protein sequence ID" value="VVN70558.1"/>
    <property type="molecule type" value="Genomic_DNA"/>
</dbReference>
<accession>A0A5E6ZVU0</accession>
<dbReference type="OrthoDB" id="6764591at2"/>
<protein>
    <recommendedName>
        <fullName evidence="2">Rhodanese domain-containing protein</fullName>
    </recommendedName>
</protein>
<feature type="chain" id="PRO_5022838184" description="Rhodanese domain-containing protein" evidence="1">
    <location>
        <begin position="26"/>
        <end position="419"/>
    </location>
</feature>
<keyword evidence="1" id="KW-0732">Signal</keyword>
<evidence type="ECO:0000313" key="3">
    <source>
        <dbReference type="EMBL" id="VVN70558.1"/>
    </source>
</evidence>
<dbReference type="PROSITE" id="PS50206">
    <property type="entry name" value="RHODANESE_3"/>
    <property type="match status" value="1"/>
</dbReference>
<evidence type="ECO:0000256" key="1">
    <source>
        <dbReference type="SAM" id="SignalP"/>
    </source>
</evidence>
<organism evidence="3 4">
    <name type="scientific">Pseudomonas fluorescens</name>
    <dbReference type="NCBI Taxonomy" id="294"/>
    <lineage>
        <taxon>Bacteria</taxon>
        <taxon>Pseudomonadati</taxon>
        <taxon>Pseudomonadota</taxon>
        <taxon>Gammaproteobacteria</taxon>
        <taxon>Pseudomonadales</taxon>
        <taxon>Pseudomonadaceae</taxon>
        <taxon>Pseudomonas</taxon>
    </lineage>
</organism>
<feature type="domain" description="Rhodanese" evidence="2">
    <location>
        <begin position="282"/>
        <end position="297"/>
    </location>
</feature>
<name>A0A5E6ZVU0_PSEFL</name>
<gene>
    <name evidence="3" type="ORF">PS691_00384</name>
</gene>
<proteinExistence type="predicted"/>
<dbReference type="Proteomes" id="UP000337909">
    <property type="component" value="Unassembled WGS sequence"/>
</dbReference>
<evidence type="ECO:0000313" key="4">
    <source>
        <dbReference type="Proteomes" id="UP000337909"/>
    </source>
</evidence>
<sequence precursor="true">MIGKLMINLNAIALMGMLLTTSALAEVVQITAKFAPDPSRPYVNEFENTTISSGFCAANPNSCKMWNMFSIGTRINFNSITPIRALHTERQGPMFSAPAAWKDVAIQDSTGRDGPNVQIRISGVGAIYQLSDRAQVLIGEELDSYSAHKKLWSGGDWGISPRPCLNSPGGGTVSDLDKQYGFFWFTPRVGVCATQAQYDIPGFSYIDLDFAYELKTPNPLKMVPGIYTGRAIYTIGPGLDFDMGDTMQPTDSTIQLDFTLTVDHVFNVEIPPGGNKVALLPEGGWQAWLNQGRRPVRLFRDQTFNIWTSTPFKMSMECQYSQDGNTCSLREPVSGHVVPLNVNVSLPHGLTDAGGQSVNRRQLLRDGSGTELFQPGFYVDRKPGTLHFEIPPGEVAEMIRPGQPRQYSGNVTVIWDSDI</sequence>
<dbReference type="InterPro" id="IPR001763">
    <property type="entry name" value="Rhodanese-like_dom"/>
</dbReference>
<evidence type="ECO:0000259" key="2">
    <source>
        <dbReference type="PROSITE" id="PS50206"/>
    </source>
</evidence>
<dbReference type="AlphaFoldDB" id="A0A5E6ZVU0"/>